<dbReference type="EMBL" id="JBHTBJ010000032">
    <property type="protein sequence ID" value="MFC7278374.1"/>
    <property type="molecule type" value="Genomic_DNA"/>
</dbReference>
<keyword evidence="3" id="KW-0064">Aspartyl protease</keyword>
<feature type="region of interest" description="Disordered" evidence="5">
    <location>
        <begin position="177"/>
        <end position="198"/>
    </location>
</feature>
<dbReference type="InterPro" id="IPR000671">
    <property type="entry name" value="Peptidase_A31"/>
</dbReference>
<keyword evidence="7" id="KW-1185">Reference proteome</keyword>
<dbReference type="GO" id="GO:0006508">
    <property type="term" value="P:proteolysis"/>
    <property type="evidence" value="ECO:0007669"/>
    <property type="project" value="UniProtKB-KW"/>
</dbReference>
<dbReference type="GO" id="GO:0008233">
    <property type="term" value="F:peptidase activity"/>
    <property type="evidence" value="ECO:0007669"/>
    <property type="project" value="UniProtKB-KW"/>
</dbReference>
<dbReference type="InterPro" id="IPR023430">
    <property type="entry name" value="Pept_HybD-like_dom_sf"/>
</dbReference>
<dbReference type="Proteomes" id="UP001596548">
    <property type="component" value="Unassembled WGS sequence"/>
</dbReference>
<reference evidence="7" key="1">
    <citation type="journal article" date="2019" name="Int. J. Syst. Evol. Microbiol.">
        <title>The Global Catalogue of Microorganisms (GCM) 10K type strain sequencing project: providing services to taxonomists for standard genome sequencing and annotation.</title>
        <authorList>
            <consortium name="The Broad Institute Genomics Platform"/>
            <consortium name="The Broad Institute Genome Sequencing Center for Infectious Disease"/>
            <person name="Wu L."/>
            <person name="Ma J."/>
        </authorList>
    </citation>
    <scope>NUCLEOTIDE SEQUENCE [LARGE SCALE GENOMIC DNA]</scope>
    <source>
        <strain evidence="7">XZYJT-10</strain>
    </source>
</reference>
<accession>A0ABW2HZR2</accession>
<keyword evidence="2 6" id="KW-0645">Protease</keyword>
<name>A0ABW2HZR2_9ACTN</name>
<comment type="similarity">
    <text evidence="1">Belongs to the peptidase A31 family.</text>
</comment>
<evidence type="ECO:0000256" key="4">
    <source>
        <dbReference type="ARBA" id="ARBA00022801"/>
    </source>
</evidence>
<dbReference type="RefSeq" id="WP_378975154.1">
    <property type="nucleotide sequence ID" value="NZ_JBHTBJ010000032.1"/>
</dbReference>
<dbReference type="PANTHER" id="PTHR30302">
    <property type="entry name" value="HYDROGENASE 1 MATURATION PROTEASE"/>
    <property type="match status" value="1"/>
</dbReference>
<gene>
    <name evidence="6" type="ORF">ACFQS1_30695</name>
</gene>
<evidence type="ECO:0000256" key="5">
    <source>
        <dbReference type="SAM" id="MobiDB-lite"/>
    </source>
</evidence>
<comment type="caution">
    <text evidence="6">The sequence shown here is derived from an EMBL/GenBank/DDBJ whole genome shotgun (WGS) entry which is preliminary data.</text>
</comment>
<dbReference type="NCBIfam" id="TIGR00072">
    <property type="entry name" value="hydrog_prot"/>
    <property type="match status" value="1"/>
</dbReference>
<dbReference type="SUPFAM" id="SSF53163">
    <property type="entry name" value="HybD-like"/>
    <property type="match status" value="1"/>
</dbReference>
<evidence type="ECO:0000313" key="6">
    <source>
        <dbReference type="EMBL" id="MFC7278374.1"/>
    </source>
</evidence>
<sequence length="198" mass="21299">MNILVAGIGNIFFGDDGFGPEVVRRLLAEEPPQPPNVRIVDYGIRGMFLAFDLLGVDRLILVDALPDEDETPGELVVLEIGPDDIEPTGFDAHMMIPSRVLGAVEKLGEKLPPTYLVGCRIDTAFEDIGLTPRVEKAVPAAMEAVHALIDRILAGPDDSDPATSGVYSPVAQIMREVRPEPKGAVRPIKAETPDPWGG</sequence>
<evidence type="ECO:0000256" key="3">
    <source>
        <dbReference type="ARBA" id="ARBA00022750"/>
    </source>
</evidence>
<dbReference type="Pfam" id="PF01750">
    <property type="entry name" value="HycI"/>
    <property type="match status" value="1"/>
</dbReference>
<protein>
    <submittedName>
        <fullName evidence="6">Hydrogenase maturation protease</fullName>
    </submittedName>
</protein>
<dbReference type="PANTHER" id="PTHR30302:SF1">
    <property type="entry name" value="HYDROGENASE 2 MATURATION PROTEASE"/>
    <property type="match status" value="1"/>
</dbReference>
<proteinExistence type="inferred from homology"/>
<feature type="compositionally biased region" description="Basic and acidic residues" evidence="5">
    <location>
        <begin position="177"/>
        <end position="192"/>
    </location>
</feature>
<keyword evidence="4" id="KW-0378">Hydrolase</keyword>
<dbReference type="PRINTS" id="PR00446">
    <property type="entry name" value="HYDRGNUPTAKE"/>
</dbReference>
<evidence type="ECO:0000256" key="1">
    <source>
        <dbReference type="ARBA" id="ARBA00006814"/>
    </source>
</evidence>
<dbReference type="Gene3D" id="3.40.50.1450">
    <property type="entry name" value="HybD-like"/>
    <property type="match status" value="1"/>
</dbReference>
<evidence type="ECO:0000256" key="2">
    <source>
        <dbReference type="ARBA" id="ARBA00022670"/>
    </source>
</evidence>
<evidence type="ECO:0000313" key="7">
    <source>
        <dbReference type="Proteomes" id="UP001596548"/>
    </source>
</evidence>
<organism evidence="6 7">
    <name type="scientific">Paractinoplanes rhizophilus</name>
    <dbReference type="NCBI Taxonomy" id="1416877"/>
    <lineage>
        <taxon>Bacteria</taxon>
        <taxon>Bacillati</taxon>
        <taxon>Actinomycetota</taxon>
        <taxon>Actinomycetes</taxon>
        <taxon>Micromonosporales</taxon>
        <taxon>Micromonosporaceae</taxon>
        <taxon>Paractinoplanes</taxon>
    </lineage>
</organism>